<keyword evidence="6" id="KW-1133">Transmembrane helix</keyword>
<dbReference type="GO" id="GO:0000155">
    <property type="term" value="F:phosphorelay sensor kinase activity"/>
    <property type="evidence" value="ECO:0007669"/>
    <property type="project" value="InterPro"/>
</dbReference>
<dbReference type="InterPro" id="IPR036890">
    <property type="entry name" value="HATPase_C_sf"/>
</dbReference>
<evidence type="ECO:0000313" key="9">
    <source>
        <dbReference type="EMBL" id="SFA71015.1"/>
    </source>
</evidence>
<dbReference type="SMART" id="SM00448">
    <property type="entry name" value="REC"/>
    <property type="match status" value="1"/>
</dbReference>
<reference evidence="10" key="1">
    <citation type="submission" date="2016-10" db="EMBL/GenBank/DDBJ databases">
        <authorList>
            <person name="Varghese N."/>
            <person name="Submissions S."/>
        </authorList>
    </citation>
    <scope>NUCLEOTIDE SEQUENCE [LARGE SCALE GENOMIC DNA]</scope>
    <source>
        <strain evidence="10">DSM 21789</strain>
    </source>
</reference>
<feature type="domain" description="Histidine kinase" evidence="7">
    <location>
        <begin position="338"/>
        <end position="559"/>
    </location>
</feature>
<evidence type="ECO:0000256" key="2">
    <source>
        <dbReference type="ARBA" id="ARBA00012438"/>
    </source>
</evidence>
<protein>
    <recommendedName>
        <fullName evidence="2">histidine kinase</fullName>
        <ecNumber evidence="2">2.7.13.3</ecNumber>
    </recommendedName>
</protein>
<keyword evidence="9" id="KW-0418">Kinase</keyword>
<dbReference type="Pfam" id="PF00072">
    <property type="entry name" value="Response_reg"/>
    <property type="match status" value="1"/>
</dbReference>
<dbReference type="InterPro" id="IPR005467">
    <property type="entry name" value="His_kinase_dom"/>
</dbReference>
<keyword evidence="9" id="KW-0808">Transferase</keyword>
<dbReference type="InterPro" id="IPR001789">
    <property type="entry name" value="Sig_transdc_resp-reg_receiver"/>
</dbReference>
<keyword evidence="6" id="KW-0812">Transmembrane</keyword>
<evidence type="ECO:0000259" key="7">
    <source>
        <dbReference type="PROSITE" id="PS50109"/>
    </source>
</evidence>
<dbReference type="CDD" id="cd17546">
    <property type="entry name" value="REC_hyHK_CKI1_RcsC-like"/>
    <property type="match status" value="1"/>
</dbReference>
<dbReference type="CDD" id="cd16922">
    <property type="entry name" value="HATPase_EvgS-ArcB-TorS-like"/>
    <property type="match status" value="1"/>
</dbReference>
<comment type="catalytic activity">
    <reaction evidence="1">
        <text>ATP + protein L-histidine = ADP + protein N-phospho-L-histidine.</text>
        <dbReference type="EC" id="2.7.13.3"/>
    </reaction>
</comment>
<evidence type="ECO:0000259" key="8">
    <source>
        <dbReference type="PROSITE" id="PS50110"/>
    </source>
</evidence>
<dbReference type="Gene3D" id="3.30.565.10">
    <property type="entry name" value="Histidine kinase-like ATPase, C-terminal domain"/>
    <property type="match status" value="1"/>
</dbReference>
<dbReference type="Pfam" id="PF00512">
    <property type="entry name" value="HisKA"/>
    <property type="match status" value="1"/>
</dbReference>
<feature type="domain" description="Response regulatory" evidence="8">
    <location>
        <begin position="583"/>
        <end position="698"/>
    </location>
</feature>
<dbReference type="InterPro" id="IPR011006">
    <property type="entry name" value="CheY-like_superfamily"/>
</dbReference>
<dbReference type="SMART" id="SM00387">
    <property type="entry name" value="HATPase_c"/>
    <property type="match status" value="1"/>
</dbReference>
<dbReference type="STRING" id="498292.SAMN05660845_0163"/>
<gene>
    <name evidence="9" type="ORF">SAMN05660845_0163</name>
</gene>
<name>A0A1I0V3W6_9FLAO</name>
<feature type="transmembrane region" description="Helical" evidence="6">
    <location>
        <begin position="249"/>
        <end position="267"/>
    </location>
</feature>
<evidence type="ECO:0000256" key="4">
    <source>
        <dbReference type="ARBA" id="ARBA00023012"/>
    </source>
</evidence>
<dbReference type="InterPro" id="IPR003594">
    <property type="entry name" value="HATPase_dom"/>
</dbReference>
<dbReference type="PRINTS" id="PR00344">
    <property type="entry name" value="BCTRLSENSOR"/>
</dbReference>
<dbReference type="Proteomes" id="UP000199604">
    <property type="component" value="Unassembled WGS sequence"/>
</dbReference>
<keyword evidence="10" id="KW-1185">Reference proteome</keyword>
<feature type="modified residue" description="4-aspartylphosphate" evidence="5">
    <location>
        <position position="633"/>
    </location>
</feature>
<evidence type="ECO:0000256" key="5">
    <source>
        <dbReference type="PROSITE-ProRule" id="PRU00169"/>
    </source>
</evidence>
<accession>A0A1I0V3W6</accession>
<dbReference type="InterPro" id="IPR036097">
    <property type="entry name" value="HisK_dim/P_sf"/>
</dbReference>
<dbReference type="Gene3D" id="1.10.287.130">
    <property type="match status" value="1"/>
</dbReference>
<dbReference type="OrthoDB" id="9811889at2"/>
<evidence type="ECO:0000313" key="10">
    <source>
        <dbReference type="Proteomes" id="UP000199604"/>
    </source>
</evidence>
<dbReference type="SMART" id="SM00388">
    <property type="entry name" value="HisKA"/>
    <property type="match status" value="1"/>
</dbReference>
<dbReference type="PROSITE" id="PS50109">
    <property type="entry name" value="HIS_KIN"/>
    <property type="match status" value="1"/>
</dbReference>
<feature type="transmembrane region" description="Helical" evidence="6">
    <location>
        <begin position="13"/>
        <end position="34"/>
    </location>
</feature>
<dbReference type="Pfam" id="PF02518">
    <property type="entry name" value="HATPase_c"/>
    <property type="match status" value="1"/>
</dbReference>
<dbReference type="CDD" id="cd00082">
    <property type="entry name" value="HisKA"/>
    <property type="match status" value="1"/>
</dbReference>
<dbReference type="InterPro" id="IPR003661">
    <property type="entry name" value="HisK_dim/P_dom"/>
</dbReference>
<proteinExistence type="predicted"/>
<dbReference type="SUPFAM" id="SSF55874">
    <property type="entry name" value="ATPase domain of HSP90 chaperone/DNA topoisomerase II/histidine kinase"/>
    <property type="match status" value="1"/>
</dbReference>
<dbReference type="EC" id="2.7.13.3" evidence="2"/>
<keyword evidence="6" id="KW-0472">Membrane</keyword>
<dbReference type="AlphaFoldDB" id="A0A1I0V3W6"/>
<dbReference type="Gene3D" id="3.40.50.2300">
    <property type="match status" value="1"/>
</dbReference>
<dbReference type="InterPro" id="IPR004358">
    <property type="entry name" value="Sig_transdc_His_kin-like_C"/>
</dbReference>
<dbReference type="SUPFAM" id="SSF47384">
    <property type="entry name" value="Homodimeric domain of signal transducing histidine kinase"/>
    <property type="match status" value="1"/>
</dbReference>
<dbReference type="PANTHER" id="PTHR45339">
    <property type="entry name" value="HYBRID SIGNAL TRANSDUCTION HISTIDINE KINASE J"/>
    <property type="match status" value="1"/>
</dbReference>
<dbReference type="RefSeq" id="WP_091472894.1">
    <property type="nucleotide sequence ID" value="NZ_FOJT01000001.1"/>
</dbReference>
<evidence type="ECO:0000256" key="1">
    <source>
        <dbReference type="ARBA" id="ARBA00000085"/>
    </source>
</evidence>
<dbReference type="Pfam" id="PF05228">
    <property type="entry name" value="CHASE4"/>
    <property type="match status" value="1"/>
</dbReference>
<evidence type="ECO:0000256" key="6">
    <source>
        <dbReference type="SAM" id="Phobius"/>
    </source>
</evidence>
<dbReference type="EMBL" id="FOJT01000001">
    <property type="protein sequence ID" value="SFA71015.1"/>
    <property type="molecule type" value="Genomic_DNA"/>
</dbReference>
<keyword evidence="3 5" id="KW-0597">Phosphoprotein</keyword>
<organism evidence="9 10">
    <name type="scientific">Flavobacterium swingsii</name>
    <dbReference type="NCBI Taxonomy" id="498292"/>
    <lineage>
        <taxon>Bacteria</taxon>
        <taxon>Pseudomonadati</taxon>
        <taxon>Bacteroidota</taxon>
        <taxon>Flavobacteriia</taxon>
        <taxon>Flavobacteriales</taxon>
        <taxon>Flavobacteriaceae</taxon>
        <taxon>Flavobacterium</taxon>
    </lineage>
</organism>
<dbReference type="SUPFAM" id="SSF52172">
    <property type="entry name" value="CheY-like"/>
    <property type="match status" value="1"/>
</dbReference>
<dbReference type="PANTHER" id="PTHR45339:SF1">
    <property type="entry name" value="HYBRID SIGNAL TRANSDUCTION HISTIDINE KINASE J"/>
    <property type="match status" value="1"/>
</dbReference>
<keyword evidence="4" id="KW-0902">Two-component regulatory system</keyword>
<sequence>MTKFNNISTYKKIVWSNVIYSIAFSLLFFSLYYYTLQQEKQIYKSSKEQFENEVNSLLILNSESNISTITDITYWDELVNFIQTKDEKWFESSIAASLSVYKVDYLVAYDLQTNPVMKASTDKVKLDNFIPKEVFPKLYKDKLLKFYIKLPQGMVEVYGATIHPSNDPLKNKTKPSGYFFMVRVLDDVYFNKLEKISSSEISFLAVNDTVIDNNSIIKTTNLLDWKGNAIGKLSFKRNLKVDFGSTKNILYIIFVAFLIGMFLRFYFTKKWIHEPLKLITRVLETGNKKAVKLLKSSSTEFGHIGNMFEENIKQKQQLEFSKQKAEESDNLKSAFLTNLSHEIRTPMNAIVGFSDLLNNKNLSDQERLEYLGVITQSGSNLVSIIDDLVEMSKIDAKQITPNYTSINLESCLNELYNQIKITIPKGKTIDFELIKAENPIANRILTDEIKLKQIIINLITNAIKFTEEGFVTFGYEANIENSTISFTINDTGLGIDDAHQEIIFDRFRRIDGDYAIKVGGLGLGLAISKAYIEMLGGTISLQSKVGVGSRFLFTIPLVFDKKESNIPLPIIQQFVEETNGNETILVAEDDNINFLLLEKIMQLKNYKIIRAKNGQEAVSICRDNKNIDLVLMDIKMPILSGYEALAKIKVFSPELPIIAQTAYSSSEDQEKMKQAGFVNYITKPINKEKLFQIIAETLA</sequence>
<dbReference type="PROSITE" id="PS50110">
    <property type="entry name" value="RESPONSE_REGULATORY"/>
    <property type="match status" value="1"/>
</dbReference>
<evidence type="ECO:0000256" key="3">
    <source>
        <dbReference type="ARBA" id="ARBA00022553"/>
    </source>
</evidence>
<dbReference type="InterPro" id="IPR007892">
    <property type="entry name" value="CHASE4"/>
</dbReference>